<name>A0A816EHP1_9BILA</name>
<proteinExistence type="predicted"/>
<reference evidence="2" key="1">
    <citation type="submission" date="2021-02" db="EMBL/GenBank/DDBJ databases">
        <authorList>
            <person name="Nowell W R."/>
        </authorList>
    </citation>
    <scope>NUCLEOTIDE SEQUENCE</scope>
</reference>
<gene>
    <name evidence="2" type="ORF">JXQ802_LOCUS53906</name>
    <name evidence="1" type="ORF">PYM288_LOCUS37488</name>
</gene>
<sequence length="107" mass="12665">MAAKYDVTTLDRYLDEDLTLINNKNVWKDYKRGAQYKDDICYIYKPPGDSIWWIKLVAHVENGSMANIDDLLDGSLKERHPEWHELFIDGRIVHKNEDGRSEICYFQ</sequence>
<dbReference type="EMBL" id="CAJNOH010008174">
    <property type="protein sequence ID" value="CAF1474561.1"/>
    <property type="molecule type" value="Genomic_DNA"/>
</dbReference>
<accession>A0A816EHP1</accession>
<dbReference type="Proteomes" id="UP000663854">
    <property type="component" value="Unassembled WGS sequence"/>
</dbReference>
<dbReference type="Proteomes" id="UP000663870">
    <property type="component" value="Unassembled WGS sequence"/>
</dbReference>
<keyword evidence="3" id="KW-1185">Reference proteome</keyword>
<evidence type="ECO:0000313" key="2">
    <source>
        <dbReference type="EMBL" id="CAF1646117.1"/>
    </source>
</evidence>
<protein>
    <submittedName>
        <fullName evidence="2">Uncharacterized protein</fullName>
    </submittedName>
</protein>
<comment type="caution">
    <text evidence="2">The sequence shown here is derived from an EMBL/GenBank/DDBJ whole genome shotgun (WGS) entry which is preliminary data.</text>
</comment>
<organism evidence="2 3">
    <name type="scientific">Rotaria sordida</name>
    <dbReference type="NCBI Taxonomy" id="392033"/>
    <lineage>
        <taxon>Eukaryota</taxon>
        <taxon>Metazoa</taxon>
        <taxon>Spiralia</taxon>
        <taxon>Gnathifera</taxon>
        <taxon>Rotifera</taxon>
        <taxon>Eurotatoria</taxon>
        <taxon>Bdelloidea</taxon>
        <taxon>Philodinida</taxon>
        <taxon>Philodinidae</taxon>
        <taxon>Rotaria</taxon>
    </lineage>
</organism>
<evidence type="ECO:0000313" key="1">
    <source>
        <dbReference type="EMBL" id="CAF1474561.1"/>
    </source>
</evidence>
<dbReference type="EMBL" id="CAJNOL010009858">
    <property type="protein sequence ID" value="CAF1646117.1"/>
    <property type="molecule type" value="Genomic_DNA"/>
</dbReference>
<evidence type="ECO:0000313" key="3">
    <source>
        <dbReference type="Proteomes" id="UP000663870"/>
    </source>
</evidence>
<dbReference type="AlphaFoldDB" id="A0A816EHP1"/>